<dbReference type="Proteomes" id="UP000245086">
    <property type="component" value="Unassembled WGS sequence"/>
</dbReference>
<dbReference type="PANTHER" id="PTHR30055">
    <property type="entry name" value="HTH-TYPE TRANSCRIPTIONAL REGULATOR RUTR"/>
    <property type="match status" value="1"/>
</dbReference>
<dbReference type="GO" id="GO:0003700">
    <property type="term" value="F:DNA-binding transcription factor activity"/>
    <property type="evidence" value="ECO:0007669"/>
    <property type="project" value="TreeGrafter"/>
</dbReference>
<keyword evidence="3" id="KW-0804">Transcription</keyword>
<dbReference type="EMBL" id="BFBR01000004">
    <property type="protein sequence ID" value="GBF57810.1"/>
    <property type="molecule type" value="Genomic_DNA"/>
</dbReference>
<keyword evidence="2 4" id="KW-0238">DNA-binding</keyword>
<dbReference type="Pfam" id="PF14246">
    <property type="entry name" value="TetR_C_7"/>
    <property type="match status" value="1"/>
</dbReference>
<proteinExistence type="predicted"/>
<sequence>MPNGKLSTRPAVAAQDRAERILIEATRLFTENGYAGTRMSDIASAIGVTKPIVYRYFDSKQVLFEALVRRVLADQIEGACRLIDEHRGPSKPLLHQLVRDARIALSAPGALAPWRIAVGEADRFPDLAAFLRHGFINPVETSIQKLFERSLAAKETQGADAATLTRLFCAPVAAVAMMMATFGDTDEAQFDVDAFLSAHVEGFWRGWALTP</sequence>
<dbReference type="PRINTS" id="PR00455">
    <property type="entry name" value="HTHTETR"/>
</dbReference>
<organism evidence="6 7">
    <name type="scientific">Candidatus Phycosocius bacilliformis</name>
    <dbReference type="NCBI Taxonomy" id="1445552"/>
    <lineage>
        <taxon>Bacteria</taxon>
        <taxon>Pseudomonadati</taxon>
        <taxon>Pseudomonadota</taxon>
        <taxon>Alphaproteobacteria</taxon>
        <taxon>Caulobacterales</taxon>
        <taxon>Caulobacterales incertae sedis</taxon>
        <taxon>Candidatus Phycosocius</taxon>
    </lineage>
</organism>
<reference evidence="6 7" key="1">
    <citation type="journal article" date="2018" name="Genome Announc.">
        <title>Draft Genome Sequence of "Candidatus Phycosocius bacilliformis," an Alphaproteobacterial Ectosymbiont of the Hydrocarbon-Producing Green Alga Botryococcus braunii.</title>
        <authorList>
            <person name="Tanabe Y."/>
            <person name="Yamaguchi H."/>
            <person name="Watanabe M.M."/>
        </authorList>
    </citation>
    <scope>NUCLEOTIDE SEQUENCE [LARGE SCALE GENOMIC DNA]</scope>
    <source>
        <strain evidence="6 7">BOTRYCO-2</strain>
    </source>
</reference>
<dbReference type="AlphaFoldDB" id="A0A2P2E9R4"/>
<dbReference type="InterPro" id="IPR050109">
    <property type="entry name" value="HTH-type_TetR-like_transc_reg"/>
</dbReference>
<evidence type="ECO:0000256" key="4">
    <source>
        <dbReference type="PROSITE-ProRule" id="PRU00335"/>
    </source>
</evidence>
<evidence type="ECO:0000259" key="5">
    <source>
        <dbReference type="PROSITE" id="PS50977"/>
    </source>
</evidence>
<evidence type="ECO:0000256" key="2">
    <source>
        <dbReference type="ARBA" id="ARBA00023125"/>
    </source>
</evidence>
<dbReference type="RefSeq" id="WP_108984692.1">
    <property type="nucleotide sequence ID" value="NZ_BFBR01000004.1"/>
</dbReference>
<keyword evidence="1" id="KW-0805">Transcription regulation</keyword>
<dbReference type="SUPFAM" id="SSF46689">
    <property type="entry name" value="Homeodomain-like"/>
    <property type="match status" value="1"/>
</dbReference>
<dbReference type="InterPro" id="IPR009057">
    <property type="entry name" value="Homeodomain-like_sf"/>
</dbReference>
<dbReference type="InterPro" id="IPR001647">
    <property type="entry name" value="HTH_TetR"/>
</dbReference>
<evidence type="ECO:0000313" key="6">
    <source>
        <dbReference type="EMBL" id="GBF57810.1"/>
    </source>
</evidence>
<evidence type="ECO:0000313" key="7">
    <source>
        <dbReference type="Proteomes" id="UP000245086"/>
    </source>
</evidence>
<feature type="domain" description="HTH tetR-type" evidence="5">
    <location>
        <begin position="15"/>
        <end position="75"/>
    </location>
</feature>
<dbReference type="InterPro" id="IPR036271">
    <property type="entry name" value="Tet_transcr_reg_TetR-rel_C_sf"/>
</dbReference>
<dbReference type="GO" id="GO:0000976">
    <property type="term" value="F:transcription cis-regulatory region binding"/>
    <property type="evidence" value="ECO:0007669"/>
    <property type="project" value="TreeGrafter"/>
</dbReference>
<comment type="caution">
    <text evidence="6">The sequence shown here is derived from an EMBL/GenBank/DDBJ whole genome shotgun (WGS) entry which is preliminary data.</text>
</comment>
<keyword evidence="7" id="KW-1185">Reference proteome</keyword>
<accession>A0A2P2E9R4</accession>
<dbReference type="InterPro" id="IPR039536">
    <property type="entry name" value="TetR_C_Proteobacteria"/>
</dbReference>
<dbReference type="PROSITE" id="PS50977">
    <property type="entry name" value="HTH_TETR_2"/>
    <property type="match status" value="1"/>
</dbReference>
<dbReference type="Pfam" id="PF00440">
    <property type="entry name" value="TetR_N"/>
    <property type="match status" value="1"/>
</dbReference>
<protein>
    <submittedName>
        <fullName evidence="6">Transcriptional repressor Mce3R</fullName>
    </submittedName>
</protein>
<feature type="DNA-binding region" description="H-T-H motif" evidence="4">
    <location>
        <begin position="38"/>
        <end position="57"/>
    </location>
</feature>
<dbReference type="SUPFAM" id="SSF48498">
    <property type="entry name" value="Tetracyclin repressor-like, C-terminal domain"/>
    <property type="match status" value="1"/>
</dbReference>
<name>A0A2P2E9R4_9PROT</name>
<evidence type="ECO:0000256" key="1">
    <source>
        <dbReference type="ARBA" id="ARBA00023015"/>
    </source>
</evidence>
<dbReference type="FunFam" id="1.10.10.60:FF:000141">
    <property type="entry name" value="TetR family transcriptional regulator"/>
    <property type="match status" value="1"/>
</dbReference>
<gene>
    <name evidence="6" type="primary">mce3R</name>
    <name evidence="6" type="ORF">PbB2_01480</name>
</gene>
<evidence type="ECO:0000256" key="3">
    <source>
        <dbReference type="ARBA" id="ARBA00023163"/>
    </source>
</evidence>
<dbReference type="PANTHER" id="PTHR30055:SF234">
    <property type="entry name" value="HTH-TYPE TRANSCRIPTIONAL REGULATOR BETI"/>
    <property type="match status" value="1"/>
</dbReference>
<dbReference type="Gene3D" id="1.10.357.10">
    <property type="entry name" value="Tetracycline Repressor, domain 2"/>
    <property type="match status" value="1"/>
</dbReference>